<dbReference type="OrthoDB" id="5199543at2759"/>
<evidence type="ECO:0000313" key="5">
    <source>
        <dbReference type="EMBL" id="KAE9530785.1"/>
    </source>
</evidence>
<evidence type="ECO:0000256" key="3">
    <source>
        <dbReference type="ARBA" id="ARBA00022705"/>
    </source>
</evidence>
<dbReference type="PANTHER" id="PTHR13395:SF6">
    <property type="entry name" value="SISTER CHROMATID COHESION PROTEIN DCC1"/>
    <property type="match status" value="1"/>
</dbReference>
<evidence type="ECO:0000313" key="6">
    <source>
        <dbReference type="Proteomes" id="UP000475862"/>
    </source>
</evidence>
<name>A0A6G0TDT2_APHGL</name>
<keyword evidence="3" id="KW-0235">DNA replication</keyword>
<gene>
    <name evidence="5" type="ORF">AGLY_011247</name>
</gene>
<proteinExistence type="inferred from homology"/>
<dbReference type="GO" id="GO:0034088">
    <property type="term" value="P:maintenance of mitotic sister chromatid cohesion"/>
    <property type="evidence" value="ECO:0007669"/>
    <property type="project" value="TreeGrafter"/>
</dbReference>
<reference evidence="5 6" key="1">
    <citation type="submission" date="2019-08" db="EMBL/GenBank/DDBJ databases">
        <title>The genome of the soybean aphid Biotype 1, its phylome, world population structure and adaptation to the North American continent.</title>
        <authorList>
            <person name="Giordano R."/>
            <person name="Donthu R.K."/>
            <person name="Hernandez A.G."/>
            <person name="Wright C.L."/>
            <person name="Zimin A.V."/>
        </authorList>
    </citation>
    <scope>NUCLEOTIDE SEQUENCE [LARGE SCALE GENOMIC DNA]</scope>
    <source>
        <tissue evidence="5">Whole aphids</tissue>
    </source>
</reference>
<accession>A0A6G0TDT2</accession>
<dbReference type="GO" id="GO:0000775">
    <property type="term" value="C:chromosome, centromeric region"/>
    <property type="evidence" value="ECO:0007669"/>
    <property type="project" value="TreeGrafter"/>
</dbReference>
<comment type="caution">
    <text evidence="5">The sequence shown here is derived from an EMBL/GenBank/DDBJ whole genome shotgun (WGS) entry which is preliminary data.</text>
</comment>
<protein>
    <recommendedName>
        <fullName evidence="2">Sister chromatid cohesion protein DCC1</fullName>
    </recommendedName>
</protein>
<evidence type="ECO:0000256" key="2">
    <source>
        <dbReference type="ARBA" id="ARBA00017682"/>
    </source>
</evidence>
<dbReference type="EMBL" id="VYZN01000042">
    <property type="protein sequence ID" value="KAE9530785.1"/>
    <property type="molecule type" value="Genomic_DNA"/>
</dbReference>
<sequence>MSQNDISNYVRTAEDVKKVIEHAKLSENDLKPNVQPIYFGEKFENYKLLQLDEHILSDLKCGQTVVFKGDHNESAVLCTKAKTYDVKEAETSNSILLLPELTFPDEDTNNTELTNRKVVGIFHTYFEVKPCKPRLKKLRNLLEKCSYKGSELEKEVLASNEMYTFEHLSAIIQASDDQLKNALKEMGAFQIDGNWRVLEFDYECRALSFLLNLIDEQSWPYNTIPMDETLNILGELLPPVILQHIIDQYSTWCVSSNLSQTHRSLIEDKVCRFMAVGLLRPCDKFNLTDFKTAWQGSVPEGMTTNLKQLDGTVLVDQSSHPQTICYFNEQDLPDDIIDRFQYLFQVRSKWTLNEIQPFLEKLSTDKLNVNNLLAKYTRATNVDGVRFYCSKHSSNSTTFITYFAFTIDAFNFTMRIYFGMPFLTILIWSSNRITATTIMYKYQNHLEVNMDASYCQLEIAVQLTSKIWIVPVSDPTGPRARCLRLVPIVYPSSVGPSNSSRSLLYTGAPGSKSGESSIVQSGSTVIHNMPTIDRSSGLDRSIAPDVSLASATGLHRNRFLKPDDALNKFNSSAYSCSRCTGPTVDTVPLLQFWTIVSDISRADTRGSLETAQRRGKLNDRRSQNTRGTTTPCNLKLDCLASKVTTTSRLDNALRSENVTGDRNSMTIVPFVSLSTLMKQSAVLTGERAIEHDLYVYGR</sequence>
<dbReference type="Proteomes" id="UP000475862">
    <property type="component" value="Unassembled WGS sequence"/>
</dbReference>
<evidence type="ECO:0000256" key="4">
    <source>
        <dbReference type="SAM" id="MobiDB-lite"/>
    </source>
</evidence>
<dbReference type="AlphaFoldDB" id="A0A6G0TDT2"/>
<keyword evidence="6" id="KW-1185">Reference proteome</keyword>
<dbReference type="Pfam" id="PF09724">
    <property type="entry name" value="Dcc1"/>
    <property type="match status" value="1"/>
</dbReference>
<dbReference type="GO" id="GO:0006260">
    <property type="term" value="P:DNA replication"/>
    <property type="evidence" value="ECO:0007669"/>
    <property type="project" value="UniProtKB-KW"/>
</dbReference>
<dbReference type="InterPro" id="IPR019128">
    <property type="entry name" value="Dcc1"/>
</dbReference>
<feature type="region of interest" description="Disordered" evidence="4">
    <location>
        <begin position="606"/>
        <end position="628"/>
    </location>
</feature>
<comment type="similarity">
    <text evidence="1">Belongs to the DCC1 family.</text>
</comment>
<dbReference type="GO" id="GO:0000785">
    <property type="term" value="C:chromatin"/>
    <property type="evidence" value="ECO:0007669"/>
    <property type="project" value="TreeGrafter"/>
</dbReference>
<organism evidence="5 6">
    <name type="scientific">Aphis glycines</name>
    <name type="common">Soybean aphid</name>
    <dbReference type="NCBI Taxonomy" id="307491"/>
    <lineage>
        <taxon>Eukaryota</taxon>
        <taxon>Metazoa</taxon>
        <taxon>Ecdysozoa</taxon>
        <taxon>Arthropoda</taxon>
        <taxon>Hexapoda</taxon>
        <taxon>Insecta</taxon>
        <taxon>Pterygota</taxon>
        <taxon>Neoptera</taxon>
        <taxon>Paraneoptera</taxon>
        <taxon>Hemiptera</taxon>
        <taxon>Sternorrhyncha</taxon>
        <taxon>Aphidomorpha</taxon>
        <taxon>Aphidoidea</taxon>
        <taxon>Aphididae</taxon>
        <taxon>Aphidini</taxon>
        <taxon>Aphis</taxon>
        <taxon>Aphis</taxon>
    </lineage>
</organism>
<evidence type="ECO:0000256" key="1">
    <source>
        <dbReference type="ARBA" id="ARBA00007017"/>
    </source>
</evidence>
<dbReference type="PANTHER" id="PTHR13395">
    <property type="entry name" value="SISTER CHROMATID COHESION PROTEIN DCC1-RELATED"/>
    <property type="match status" value="1"/>
</dbReference>
<dbReference type="GO" id="GO:0031390">
    <property type="term" value="C:Ctf18 RFC-like complex"/>
    <property type="evidence" value="ECO:0007669"/>
    <property type="project" value="InterPro"/>
</dbReference>